<dbReference type="EMBL" id="CAKXAJ010000881">
    <property type="protein sequence ID" value="CAH2207653.1"/>
    <property type="molecule type" value="Genomic_DNA"/>
</dbReference>
<dbReference type="InterPro" id="IPR051945">
    <property type="entry name" value="RRM_MRD1_RNA_proc_ribogen"/>
</dbReference>
<keyword evidence="3" id="KW-0694">RNA-binding</keyword>
<comment type="caution">
    <text evidence="5">The sequence shown here is derived from an EMBL/GenBank/DDBJ whole genome shotgun (WGS) entry which is preliminary data.</text>
</comment>
<organism evidence="5 6">
    <name type="scientific">Pararge aegeria aegeria</name>
    <dbReference type="NCBI Taxonomy" id="348720"/>
    <lineage>
        <taxon>Eukaryota</taxon>
        <taxon>Metazoa</taxon>
        <taxon>Ecdysozoa</taxon>
        <taxon>Arthropoda</taxon>
        <taxon>Hexapoda</taxon>
        <taxon>Insecta</taxon>
        <taxon>Pterygota</taxon>
        <taxon>Neoptera</taxon>
        <taxon>Endopterygota</taxon>
        <taxon>Lepidoptera</taxon>
        <taxon>Glossata</taxon>
        <taxon>Ditrysia</taxon>
        <taxon>Papilionoidea</taxon>
        <taxon>Nymphalidae</taxon>
        <taxon>Satyrinae</taxon>
        <taxon>Satyrini</taxon>
        <taxon>Parargina</taxon>
        <taxon>Pararge</taxon>
    </lineage>
</organism>
<name>A0A8S4QCV4_9NEOP</name>
<protein>
    <submittedName>
        <fullName evidence="5">Jg27824 protein</fullName>
    </submittedName>
</protein>
<keyword evidence="6" id="KW-1185">Reference proteome</keyword>
<proteinExistence type="predicted"/>
<reference evidence="5" key="1">
    <citation type="submission" date="2022-03" db="EMBL/GenBank/DDBJ databases">
        <authorList>
            <person name="Lindestad O."/>
        </authorList>
    </citation>
    <scope>NUCLEOTIDE SEQUENCE</scope>
</reference>
<comment type="subcellular location">
    <subcellularLocation>
        <location evidence="1">Nucleus</location>
    </subcellularLocation>
</comment>
<dbReference type="OrthoDB" id="439808at2759"/>
<dbReference type="GO" id="GO:0003729">
    <property type="term" value="F:mRNA binding"/>
    <property type="evidence" value="ECO:0007669"/>
    <property type="project" value="TreeGrafter"/>
</dbReference>
<dbReference type="PANTHER" id="PTHR48039">
    <property type="entry name" value="RNA-BINDING MOTIF PROTEIN 14B"/>
    <property type="match status" value="1"/>
</dbReference>
<dbReference type="AlphaFoldDB" id="A0A8S4QCV4"/>
<dbReference type="PANTHER" id="PTHR48039:SF5">
    <property type="entry name" value="RNA-BINDING PROTEIN 28"/>
    <property type="match status" value="1"/>
</dbReference>
<sequence>MHKTVNKDDAESFLALPAEQLRLEGQVLIVKPALKRENLQKGDKKQPKDNRNLYLVKEGVIVAGTKAAVGVSASDMSKRLTLERSKTQMLKNLNR</sequence>
<dbReference type="Proteomes" id="UP000838756">
    <property type="component" value="Unassembled WGS sequence"/>
</dbReference>
<dbReference type="GO" id="GO:0005730">
    <property type="term" value="C:nucleolus"/>
    <property type="evidence" value="ECO:0007669"/>
    <property type="project" value="TreeGrafter"/>
</dbReference>
<evidence type="ECO:0000256" key="1">
    <source>
        <dbReference type="ARBA" id="ARBA00004123"/>
    </source>
</evidence>
<gene>
    <name evidence="5" type="primary">jg27824</name>
    <name evidence="5" type="ORF">PAEG_LOCUS273</name>
</gene>
<evidence type="ECO:0000256" key="3">
    <source>
        <dbReference type="ARBA" id="ARBA00022884"/>
    </source>
</evidence>
<keyword evidence="2" id="KW-0677">Repeat</keyword>
<evidence type="ECO:0000256" key="2">
    <source>
        <dbReference type="ARBA" id="ARBA00022737"/>
    </source>
</evidence>
<accession>A0A8S4QCV4</accession>
<evidence type="ECO:0000256" key="4">
    <source>
        <dbReference type="ARBA" id="ARBA00023242"/>
    </source>
</evidence>
<keyword evidence="4" id="KW-0539">Nucleus</keyword>
<evidence type="ECO:0000313" key="5">
    <source>
        <dbReference type="EMBL" id="CAH2207653.1"/>
    </source>
</evidence>
<evidence type="ECO:0000313" key="6">
    <source>
        <dbReference type="Proteomes" id="UP000838756"/>
    </source>
</evidence>